<keyword evidence="1" id="KW-1133">Transmembrane helix</keyword>
<proteinExistence type="predicted"/>
<name>A0A1X2ENU4_9MYCO</name>
<dbReference type="AlphaFoldDB" id="A0A1X2ENU4"/>
<feature type="transmembrane region" description="Helical" evidence="1">
    <location>
        <begin position="16"/>
        <end position="36"/>
    </location>
</feature>
<dbReference type="Pfam" id="PF14017">
    <property type="entry name" value="DUF4233"/>
    <property type="match status" value="1"/>
</dbReference>
<keyword evidence="3" id="KW-1185">Reference proteome</keyword>
<gene>
    <name evidence="2" type="ORF">AWC30_00435</name>
</gene>
<evidence type="ECO:0000313" key="3">
    <source>
        <dbReference type="Proteomes" id="UP000193090"/>
    </source>
</evidence>
<organism evidence="2 3">
    <name type="scientific">Mycolicibacillus trivialis</name>
    <dbReference type="NCBI Taxonomy" id="1798"/>
    <lineage>
        <taxon>Bacteria</taxon>
        <taxon>Bacillati</taxon>
        <taxon>Actinomycetota</taxon>
        <taxon>Actinomycetes</taxon>
        <taxon>Mycobacteriales</taxon>
        <taxon>Mycobacteriaceae</taxon>
        <taxon>Mycolicibacillus</taxon>
    </lineage>
</organism>
<feature type="transmembrane region" description="Helical" evidence="1">
    <location>
        <begin position="93"/>
        <end position="110"/>
    </location>
</feature>
<evidence type="ECO:0000256" key="1">
    <source>
        <dbReference type="SAM" id="Phobius"/>
    </source>
</evidence>
<accession>A0A1X2ENU4</accession>
<dbReference type="OrthoDB" id="4773077at2"/>
<reference evidence="2 3" key="1">
    <citation type="submission" date="2016-01" db="EMBL/GenBank/DDBJ databases">
        <title>The new phylogeny of the genus Mycobacterium.</title>
        <authorList>
            <person name="Tarcisio F."/>
            <person name="Conor M."/>
            <person name="Antonella G."/>
            <person name="Elisabetta G."/>
            <person name="Giulia F.S."/>
            <person name="Sara T."/>
            <person name="Anna F."/>
            <person name="Clotilde B."/>
            <person name="Roberto B."/>
            <person name="Veronica D.S."/>
            <person name="Fabio R."/>
            <person name="Monica P."/>
            <person name="Olivier J."/>
            <person name="Enrico T."/>
            <person name="Nicola S."/>
        </authorList>
    </citation>
    <scope>NUCLEOTIDE SEQUENCE [LARGE SCALE GENOMIC DNA]</scope>
    <source>
        <strain evidence="2 3">DSM 44153</strain>
    </source>
</reference>
<evidence type="ECO:0008006" key="4">
    <source>
        <dbReference type="Google" id="ProtNLM"/>
    </source>
</evidence>
<dbReference type="InterPro" id="IPR025327">
    <property type="entry name" value="DUF4233"/>
</dbReference>
<dbReference type="Proteomes" id="UP000193090">
    <property type="component" value="Unassembled WGS sequence"/>
</dbReference>
<dbReference type="RefSeq" id="WP_085108857.1">
    <property type="nucleotide sequence ID" value="NZ_JACKSN010000011.1"/>
</dbReference>
<keyword evidence="1" id="KW-0812">Transmembrane</keyword>
<protein>
    <recommendedName>
        <fullName evidence="4">Integral membrane protein</fullName>
    </recommendedName>
</protein>
<evidence type="ECO:0000313" key="2">
    <source>
        <dbReference type="EMBL" id="ORX07256.1"/>
    </source>
</evidence>
<dbReference type="EMBL" id="LQPZ01000012">
    <property type="protein sequence ID" value="ORX07256.1"/>
    <property type="molecule type" value="Genomic_DNA"/>
</dbReference>
<comment type="caution">
    <text evidence="2">The sequence shown here is derived from an EMBL/GenBank/DDBJ whole genome shotgun (WGS) entry which is preliminary data.</text>
</comment>
<sequence>MTDRPAPVDPWKSFRGVMAATLILEAIVVLLALPVVGMVGGGLTAVSLSYLLGIAAVLILLTGIQGRPWAIWVNLAVQMVLLLGFAVYPGIGFVGVVFTLVWVLIAYFRVEVLRRQRRGLLPGQAGPSDGAA</sequence>
<feature type="transmembrane region" description="Helical" evidence="1">
    <location>
        <begin position="42"/>
        <end position="62"/>
    </location>
</feature>
<dbReference type="STRING" id="1798.AWC30_00435"/>
<keyword evidence="1" id="KW-0472">Membrane</keyword>